<evidence type="ECO:0000313" key="9">
    <source>
        <dbReference type="EMBL" id="RHN46929.1"/>
    </source>
</evidence>
<evidence type="ECO:0000256" key="6">
    <source>
        <dbReference type="RuleBase" id="RU003856"/>
    </source>
</evidence>
<feature type="disulfide bond" evidence="5">
    <location>
        <begin position="73"/>
        <end position="88"/>
    </location>
</feature>
<evidence type="ECO:0000256" key="7">
    <source>
        <dbReference type="SAM" id="SignalP"/>
    </source>
</evidence>
<feature type="disulfide bond" evidence="5">
    <location>
        <begin position="78"/>
        <end position="86"/>
    </location>
</feature>
<sequence>MDLKMKVVLLLFFLGLTTTIIDARFEPNSLITQVISNGVKSTCKPCCNNCSCTFSIPPQCRCKDVKPTCHSACKTCRCFESFPLKCDCLDITDFCYEPCNSTIAKAH</sequence>
<evidence type="ECO:0000256" key="5">
    <source>
        <dbReference type="PIRSR" id="PIRSR600877-51"/>
    </source>
</evidence>
<dbReference type="PROSITE" id="PS00281">
    <property type="entry name" value="BOWMAN_BIRK"/>
    <property type="match status" value="1"/>
</dbReference>
<dbReference type="PANTHER" id="PTHR33479:SF18">
    <property type="entry name" value="INHIBITOR, PUTATIVE-RELATED"/>
    <property type="match status" value="1"/>
</dbReference>
<evidence type="ECO:0000256" key="2">
    <source>
        <dbReference type="ARBA" id="ARBA00022690"/>
    </source>
</evidence>
<feature type="disulfide bond" evidence="5">
    <location>
        <begin position="50"/>
        <end position="95"/>
    </location>
</feature>
<name>A0A396H0P9_MEDTR</name>
<feature type="disulfide bond" evidence="5">
    <location>
        <begin position="47"/>
        <end position="62"/>
    </location>
</feature>
<feature type="disulfide bond" evidence="5">
    <location>
        <begin position="69"/>
        <end position="76"/>
    </location>
</feature>
<dbReference type="Proteomes" id="UP000265566">
    <property type="component" value="Chromosome 7"/>
</dbReference>
<dbReference type="InterPro" id="IPR035995">
    <property type="entry name" value="Bowman-Birk_prot_inh"/>
</dbReference>
<keyword evidence="2 6" id="KW-0646">Protease inhibitor</keyword>
<keyword evidence="7" id="KW-0732">Signal</keyword>
<keyword evidence="4 5" id="KW-1015">Disulfide bond</keyword>
<reference evidence="10" key="1">
    <citation type="journal article" date="2018" name="Nat. Plants">
        <title>Whole-genome landscape of Medicago truncatula symbiotic genes.</title>
        <authorList>
            <person name="Pecrix Y."/>
            <person name="Staton S.E."/>
            <person name="Sallet E."/>
            <person name="Lelandais-Briere C."/>
            <person name="Moreau S."/>
            <person name="Carrere S."/>
            <person name="Blein T."/>
            <person name="Jardinaud M.F."/>
            <person name="Latrasse D."/>
            <person name="Zouine M."/>
            <person name="Zahm M."/>
            <person name="Kreplak J."/>
            <person name="Mayjonade B."/>
            <person name="Satge C."/>
            <person name="Perez M."/>
            <person name="Cauet S."/>
            <person name="Marande W."/>
            <person name="Chantry-Darmon C."/>
            <person name="Lopez-Roques C."/>
            <person name="Bouchez O."/>
            <person name="Berard A."/>
            <person name="Debelle F."/>
            <person name="Munos S."/>
            <person name="Bendahmane A."/>
            <person name="Berges H."/>
            <person name="Niebel A."/>
            <person name="Buitink J."/>
            <person name="Frugier F."/>
            <person name="Benhamed M."/>
            <person name="Crespi M."/>
            <person name="Gouzy J."/>
            <person name="Gamas P."/>
        </authorList>
    </citation>
    <scope>NUCLEOTIDE SEQUENCE [LARGE SCALE GENOMIC DNA]</scope>
    <source>
        <strain evidence="10">cv. Jemalong A17</strain>
    </source>
</reference>
<dbReference type="CDD" id="cd00023">
    <property type="entry name" value="BBI"/>
    <property type="match status" value="1"/>
</dbReference>
<dbReference type="GO" id="GO:0004867">
    <property type="term" value="F:serine-type endopeptidase inhibitor activity"/>
    <property type="evidence" value="ECO:0007669"/>
    <property type="project" value="UniProtKB-KW"/>
</dbReference>
<dbReference type="SUPFAM" id="SSF57247">
    <property type="entry name" value="Bowman-Birk inhibitor, BBI"/>
    <property type="match status" value="1"/>
</dbReference>
<evidence type="ECO:0000313" key="10">
    <source>
        <dbReference type="Proteomes" id="UP000265566"/>
    </source>
</evidence>
<dbReference type="Gramene" id="rna41466">
    <property type="protein sequence ID" value="RHN46929.1"/>
    <property type="gene ID" value="gene41466"/>
</dbReference>
<feature type="disulfide bond" evidence="5">
    <location>
        <begin position="52"/>
        <end position="60"/>
    </location>
</feature>
<protein>
    <recommendedName>
        <fullName evidence="8">Bowman-Birk serine protease inhibitors family domain-containing protein</fullName>
    </recommendedName>
</protein>
<dbReference type="Gene3D" id="2.10.69.10">
    <property type="entry name" value="Cysteine Protease (Bromelain) Inhibitor, subunit H"/>
    <property type="match status" value="1"/>
</dbReference>
<accession>A0A396H0P9</accession>
<feature type="domain" description="Bowman-Birk serine protease inhibitors family" evidence="8">
    <location>
        <begin position="62"/>
        <end position="76"/>
    </location>
</feature>
<dbReference type="GO" id="GO:0005576">
    <property type="term" value="C:extracellular region"/>
    <property type="evidence" value="ECO:0007669"/>
    <property type="project" value="InterPro"/>
</dbReference>
<feature type="signal peptide" evidence="7">
    <location>
        <begin position="1"/>
        <end position="23"/>
    </location>
</feature>
<dbReference type="AlphaFoldDB" id="A0A396H0P9"/>
<dbReference type="EMBL" id="PSQE01000007">
    <property type="protein sequence ID" value="RHN46929.1"/>
    <property type="molecule type" value="Genomic_DNA"/>
</dbReference>
<evidence type="ECO:0000256" key="4">
    <source>
        <dbReference type="ARBA" id="ARBA00023157"/>
    </source>
</evidence>
<feature type="chain" id="PRO_5017233075" description="Bowman-Birk serine protease inhibitors family domain-containing protein" evidence="7">
    <location>
        <begin position="24"/>
        <end position="107"/>
    </location>
</feature>
<comment type="similarity">
    <text evidence="1 6">Belongs to the Bowman-Birk serine protease inhibitor family.</text>
</comment>
<evidence type="ECO:0000256" key="1">
    <source>
        <dbReference type="ARBA" id="ARBA00008506"/>
    </source>
</evidence>
<evidence type="ECO:0000256" key="3">
    <source>
        <dbReference type="ARBA" id="ARBA00022900"/>
    </source>
</evidence>
<dbReference type="PANTHER" id="PTHR33479">
    <property type="entry name" value="BOWMAN-BIRK TYPE BRAN TRYPSIN INHIBITOR"/>
    <property type="match status" value="1"/>
</dbReference>
<gene>
    <name evidence="9" type="ORF">MtrunA17_Chr7g0247451</name>
</gene>
<organism evidence="9 10">
    <name type="scientific">Medicago truncatula</name>
    <name type="common">Barrel medic</name>
    <name type="synonym">Medicago tribuloides</name>
    <dbReference type="NCBI Taxonomy" id="3880"/>
    <lineage>
        <taxon>Eukaryota</taxon>
        <taxon>Viridiplantae</taxon>
        <taxon>Streptophyta</taxon>
        <taxon>Embryophyta</taxon>
        <taxon>Tracheophyta</taxon>
        <taxon>Spermatophyta</taxon>
        <taxon>Magnoliopsida</taxon>
        <taxon>eudicotyledons</taxon>
        <taxon>Gunneridae</taxon>
        <taxon>Pentapetalae</taxon>
        <taxon>rosids</taxon>
        <taxon>fabids</taxon>
        <taxon>Fabales</taxon>
        <taxon>Fabaceae</taxon>
        <taxon>Papilionoideae</taxon>
        <taxon>50 kb inversion clade</taxon>
        <taxon>NPAAA clade</taxon>
        <taxon>Hologalegina</taxon>
        <taxon>IRL clade</taxon>
        <taxon>Trifolieae</taxon>
        <taxon>Medicago</taxon>
    </lineage>
</organism>
<evidence type="ECO:0000259" key="8">
    <source>
        <dbReference type="PROSITE" id="PS00281"/>
    </source>
</evidence>
<proteinExistence type="inferred from homology"/>
<feature type="disulfide bond" evidence="5">
    <location>
        <begin position="46"/>
        <end position="99"/>
    </location>
</feature>
<comment type="caution">
    <text evidence="9">The sequence shown here is derived from an EMBL/GenBank/DDBJ whole genome shotgun (WGS) entry which is preliminary data.</text>
</comment>
<dbReference type="Pfam" id="PF00228">
    <property type="entry name" value="Bowman-Birk_leg"/>
    <property type="match status" value="1"/>
</dbReference>
<keyword evidence="3 6" id="KW-0722">Serine protease inhibitor</keyword>
<dbReference type="SMART" id="SM00269">
    <property type="entry name" value="BowB"/>
    <property type="match status" value="1"/>
</dbReference>
<dbReference type="InterPro" id="IPR000877">
    <property type="entry name" value="Prot_inh_BBI"/>
</dbReference>